<dbReference type="GO" id="GO:0006401">
    <property type="term" value="P:RNA catabolic process"/>
    <property type="evidence" value="ECO:0000318"/>
    <property type="project" value="GO_Central"/>
</dbReference>
<dbReference type="SMR" id="C7FZY2"/>
<dbReference type="Gene3D" id="3.90.730.10">
    <property type="entry name" value="Ribonuclease T2-like"/>
    <property type="match status" value="1"/>
</dbReference>
<keyword evidence="6" id="KW-1015">Disulfide bond</keyword>
<feature type="signal peptide" evidence="10">
    <location>
        <begin position="1"/>
        <end position="20"/>
    </location>
</feature>
<keyword evidence="5" id="KW-0378">Hydrolase</keyword>
<dbReference type="InterPro" id="IPR036430">
    <property type="entry name" value="RNase_T2-like_sf"/>
</dbReference>
<feature type="active site" evidence="8">
    <location>
        <position position="124"/>
    </location>
</feature>
<evidence type="ECO:0000313" key="12">
    <source>
        <dbReference type="Proteomes" id="UP000002195"/>
    </source>
</evidence>
<dbReference type="HOGENOM" id="CLU_069912_2_1_1"/>
<dbReference type="PROSITE" id="PS00530">
    <property type="entry name" value="RNASE_T2_1"/>
    <property type="match status" value="1"/>
</dbReference>
<keyword evidence="3 10" id="KW-0732">Signal</keyword>
<keyword evidence="7" id="KW-0456">Lyase</keyword>
<keyword evidence="2" id="KW-0540">Nuclease</keyword>
<comment type="caution">
    <text evidence="11">The sequence shown here is derived from an EMBL/GenBank/DDBJ whole genome shotgun (WGS) entry which is preliminary data.</text>
</comment>
<keyword evidence="4" id="KW-0255">Endonuclease</keyword>
<dbReference type="dictyBase" id="DDB_G0295845"/>
<evidence type="ECO:0000256" key="9">
    <source>
        <dbReference type="RuleBase" id="RU004328"/>
    </source>
</evidence>
<dbReference type="PhylomeDB" id="C7FZY2"/>
<dbReference type="GO" id="GO:0016787">
    <property type="term" value="F:hydrolase activity"/>
    <property type="evidence" value="ECO:0007669"/>
    <property type="project" value="UniProtKB-KW"/>
</dbReference>
<dbReference type="RefSeq" id="XP_002649213.1">
    <property type="nucleotide sequence ID" value="XM_002649167.1"/>
</dbReference>
<protein>
    <submittedName>
        <fullName evidence="11">Ribonuclease T2</fullName>
    </submittedName>
</protein>
<dbReference type="SUPFAM" id="SSF55895">
    <property type="entry name" value="Ribonuclease Rh-like"/>
    <property type="match status" value="1"/>
</dbReference>
<dbReference type="PANTHER" id="PTHR11240:SF22">
    <property type="entry name" value="RIBONUCLEASE T2"/>
    <property type="match status" value="1"/>
</dbReference>
<dbReference type="GO" id="GO:0033897">
    <property type="term" value="F:ribonuclease T2 activity"/>
    <property type="evidence" value="ECO:0007669"/>
    <property type="project" value="InterPro"/>
</dbReference>
<dbReference type="InterPro" id="IPR033697">
    <property type="entry name" value="Ribonuclease_T2_eukaryotic"/>
</dbReference>
<evidence type="ECO:0000256" key="8">
    <source>
        <dbReference type="PIRSR" id="PIRSR633697-1"/>
    </source>
</evidence>
<dbReference type="InParanoid" id="C7FZY2"/>
<dbReference type="KEGG" id="ddi:DDB_G0295845"/>
<dbReference type="FunFam" id="3.90.730.10:FF:000007">
    <property type="entry name" value="Ribonuclease T2"/>
    <property type="match status" value="1"/>
</dbReference>
<proteinExistence type="inferred from homology"/>
<dbReference type="FunCoup" id="C7FZY2">
    <property type="interactions" value="13"/>
</dbReference>
<dbReference type="GO" id="GO:0005576">
    <property type="term" value="C:extracellular region"/>
    <property type="evidence" value="ECO:0000318"/>
    <property type="project" value="GO_Central"/>
</dbReference>
<dbReference type="GO" id="GO:0004521">
    <property type="term" value="F:RNA endonuclease activity"/>
    <property type="evidence" value="ECO:0000318"/>
    <property type="project" value="GO_Central"/>
</dbReference>
<dbReference type="eggNOG" id="KOG1642">
    <property type="taxonomic scope" value="Eukaryota"/>
</dbReference>
<dbReference type="GeneID" id="8618321"/>
<feature type="active site" evidence="8">
    <location>
        <position position="120"/>
    </location>
</feature>
<dbReference type="PaxDb" id="44689-DDB0266980"/>
<evidence type="ECO:0000256" key="5">
    <source>
        <dbReference type="ARBA" id="ARBA00022801"/>
    </source>
</evidence>
<dbReference type="InterPro" id="IPR018188">
    <property type="entry name" value="RNase_T2_His_AS_1"/>
</dbReference>
<feature type="chain" id="PRO_5002977737" evidence="10">
    <location>
        <begin position="21"/>
        <end position="236"/>
    </location>
</feature>
<evidence type="ECO:0000256" key="7">
    <source>
        <dbReference type="ARBA" id="ARBA00023239"/>
    </source>
</evidence>
<evidence type="ECO:0000256" key="1">
    <source>
        <dbReference type="ARBA" id="ARBA00007469"/>
    </source>
</evidence>
<name>C7FZY2_DICDI</name>
<dbReference type="InterPro" id="IPR001568">
    <property type="entry name" value="RNase_T2-like"/>
</dbReference>
<reference evidence="11 12" key="1">
    <citation type="journal article" date="2005" name="Nature">
        <title>The genome of the social amoeba Dictyostelium discoideum.</title>
        <authorList>
            <consortium name="The Dictyostelium discoideum Sequencing Consortium"/>
            <person name="Eichinger L."/>
            <person name="Pachebat J.A."/>
            <person name="Glockner G."/>
            <person name="Rajandream M.A."/>
            <person name="Sucgang R."/>
            <person name="Berriman M."/>
            <person name="Song J."/>
            <person name="Olsen R."/>
            <person name="Szafranski K."/>
            <person name="Xu Q."/>
            <person name="Tunggal B."/>
            <person name="Kummerfeld S."/>
            <person name="Madera M."/>
            <person name="Konfortov B.A."/>
            <person name="Rivero F."/>
            <person name="Bankier A.T."/>
            <person name="Lehmann R."/>
            <person name="Hamlin N."/>
            <person name="Davies R."/>
            <person name="Gaudet P."/>
            <person name="Fey P."/>
            <person name="Pilcher K."/>
            <person name="Chen G."/>
            <person name="Saunders D."/>
            <person name="Sodergren E."/>
            <person name="Davis P."/>
            <person name="Kerhornou A."/>
            <person name="Nie X."/>
            <person name="Hall N."/>
            <person name="Anjard C."/>
            <person name="Hemphill L."/>
            <person name="Bason N."/>
            <person name="Farbrother P."/>
            <person name="Desany B."/>
            <person name="Just E."/>
            <person name="Morio T."/>
            <person name="Rost R."/>
            <person name="Churcher C."/>
            <person name="Cooper J."/>
            <person name="Haydock S."/>
            <person name="van Driessche N."/>
            <person name="Cronin A."/>
            <person name="Goodhead I."/>
            <person name="Muzny D."/>
            <person name="Mourier T."/>
            <person name="Pain A."/>
            <person name="Lu M."/>
            <person name="Harper D."/>
            <person name="Lindsay R."/>
            <person name="Hauser H."/>
            <person name="James K."/>
            <person name="Quiles M."/>
            <person name="Madan Babu M."/>
            <person name="Saito T."/>
            <person name="Buchrieser C."/>
            <person name="Wardroper A."/>
            <person name="Felder M."/>
            <person name="Thangavelu M."/>
            <person name="Johnson D."/>
            <person name="Knights A."/>
            <person name="Loulseged H."/>
            <person name="Mungall K."/>
            <person name="Oliver K."/>
            <person name="Price C."/>
            <person name="Quail M.A."/>
            <person name="Urushihara H."/>
            <person name="Hernandez J."/>
            <person name="Rabbinowitsch E."/>
            <person name="Steffen D."/>
            <person name="Sanders M."/>
            <person name="Ma J."/>
            <person name="Kohara Y."/>
            <person name="Sharp S."/>
            <person name="Simmonds M."/>
            <person name="Spiegler S."/>
            <person name="Tivey A."/>
            <person name="Sugano S."/>
            <person name="White B."/>
            <person name="Walker D."/>
            <person name="Woodward J."/>
            <person name="Winckler T."/>
            <person name="Tanaka Y."/>
            <person name="Shaulsky G."/>
            <person name="Schleicher M."/>
            <person name="Weinstock G."/>
            <person name="Rosenthal A."/>
            <person name="Cox E.C."/>
            <person name="Chisholm R.L."/>
            <person name="Gibbs R."/>
            <person name="Loomis W.F."/>
            <person name="Platzer M."/>
            <person name="Kay R.R."/>
            <person name="Williams J."/>
            <person name="Dear P.H."/>
            <person name="Noegel A.A."/>
            <person name="Barrell B."/>
            <person name="Kuspa A."/>
        </authorList>
    </citation>
    <scope>NUCLEOTIDE SEQUENCE [LARGE SCALE GENOMIC DNA]</scope>
    <source>
        <strain evidence="11 12">AX4</strain>
    </source>
</reference>
<dbReference type="VEuPathDB" id="AmoebaDB:DDB_G0295845"/>
<evidence type="ECO:0000256" key="4">
    <source>
        <dbReference type="ARBA" id="ARBA00022759"/>
    </source>
</evidence>
<accession>C7FZY2</accession>
<organism evidence="11 12">
    <name type="scientific">Dictyostelium discoideum</name>
    <name type="common">Social amoeba</name>
    <dbReference type="NCBI Taxonomy" id="44689"/>
    <lineage>
        <taxon>Eukaryota</taxon>
        <taxon>Amoebozoa</taxon>
        <taxon>Evosea</taxon>
        <taxon>Eumycetozoa</taxon>
        <taxon>Dictyostelia</taxon>
        <taxon>Dictyosteliales</taxon>
        <taxon>Dictyosteliaceae</taxon>
        <taxon>Dictyostelium</taxon>
    </lineage>
</organism>
<evidence type="ECO:0000256" key="2">
    <source>
        <dbReference type="ARBA" id="ARBA00022722"/>
    </source>
</evidence>
<dbReference type="Reactome" id="R-DDI-6798695">
    <property type="pathway name" value="Neutrophil degranulation"/>
</dbReference>
<sequence length="236" mass="26330">MNKLIILILSVLLIVLSVNSNETRWDSSSGSSDTTPGDFDYYLFVQQWIYSYCSESKCIENKEREAFTIHGLWPNDRNNSYPAFCTGPSFDLGEISDLEDQLNVDWISLTEDNDLFWTSEYKKHGTCAVVAGSPISNEHDYFVAGLKLYTQHNLTSALISENIYPSDQDTYESDSISSAINSQFGGQPVMQCDNNKLSTIALCIDKKTLSIMDCPEVDGFDTCSGKVSIPSSSNRL</sequence>
<gene>
    <name evidence="11" type="ORF">DDB_G0295845</name>
</gene>
<dbReference type="Pfam" id="PF00445">
    <property type="entry name" value="Ribonuclease_T2"/>
    <property type="match status" value="1"/>
</dbReference>
<evidence type="ECO:0000256" key="6">
    <source>
        <dbReference type="ARBA" id="ARBA00023157"/>
    </source>
</evidence>
<keyword evidence="12" id="KW-1185">Reference proteome</keyword>
<dbReference type="CDD" id="cd01061">
    <property type="entry name" value="RNase_T2_euk"/>
    <property type="match status" value="1"/>
</dbReference>
<evidence type="ECO:0000256" key="3">
    <source>
        <dbReference type="ARBA" id="ARBA00022729"/>
    </source>
</evidence>
<feature type="active site" evidence="8">
    <location>
        <position position="70"/>
    </location>
</feature>
<evidence type="ECO:0000256" key="10">
    <source>
        <dbReference type="SAM" id="SignalP"/>
    </source>
</evidence>
<dbReference type="AlphaFoldDB" id="C7FZY2"/>
<dbReference type="OMA" id="MQKEWPT"/>
<dbReference type="PANTHER" id="PTHR11240">
    <property type="entry name" value="RIBONUCLEASE T2"/>
    <property type="match status" value="1"/>
</dbReference>
<comment type="similarity">
    <text evidence="1 9">Belongs to the RNase T2 family.</text>
</comment>
<dbReference type="EMBL" id="AAFI02000008">
    <property type="protein sequence ID" value="EEU04137.1"/>
    <property type="molecule type" value="Genomic_DNA"/>
</dbReference>
<evidence type="ECO:0000313" key="11">
    <source>
        <dbReference type="EMBL" id="EEU04137.1"/>
    </source>
</evidence>
<dbReference type="GO" id="GO:0003723">
    <property type="term" value="F:RNA binding"/>
    <property type="evidence" value="ECO:0007669"/>
    <property type="project" value="InterPro"/>
</dbReference>
<dbReference type="Proteomes" id="UP000002195">
    <property type="component" value="Unassembled WGS sequence"/>
</dbReference>